<name>A0ABS6G127_9FIRM</name>
<accession>A0ABS6G127</accession>
<evidence type="ECO:0000259" key="2">
    <source>
        <dbReference type="PROSITE" id="PS51677"/>
    </source>
</evidence>
<dbReference type="Pfam" id="PF01522">
    <property type="entry name" value="Polysacc_deac_1"/>
    <property type="match status" value="1"/>
</dbReference>
<dbReference type="CDD" id="cd10966">
    <property type="entry name" value="CE4_yadE_5s"/>
    <property type="match status" value="1"/>
</dbReference>
<keyword evidence="4" id="KW-1185">Reference proteome</keyword>
<dbReference type="PROSITE" id="PS51677">
    <property type="entry name" value="NODB"/>
    <property type="match status" value="1"/>
</dbReference>
<evidence type="ECO:0000313" key="3">
    <source>
        <dbReference type="EMBL" id="MBU5676192.1"/>
    </source>
</evidence>
<sequence>MIKKAILLIVLIISLIISVNLAVRSIYTSNIEEPSVESSANPSAITEVEKDPQSPKPVNSNNTDDTEVAQHIPVLMYHHLLKNDENIFKNNSSILSVESFQEHMELLYKEGYTTLTLKQLENFLLKKEQFPKKSVVITFDDGYKSNYKYAYQILKQYGFVASIFMITDKISDTTVPFDPTQLQYLSWEEMELSKDVFEFVGHSHNLHHLDNNGKSYLISKPKEEITEDLRKNLEIIHNPYFAYPYGHYNSETIEILQNLGYKMAFTINEGSVKPGDHLFELKRHSIFPYTTIQNFLEKLK</sequence>
<proteinExistence type="predicted"/>
<dbReference type="PANTHER" id="PTHR34216:SF7">
    <property type="entry name" value="POLY-BETA-1,6-N-ACETYL-D-GLUCOSAMINE N-DEACETYLASE"/>
    <property type="match status" value="1"/>
</dbReference>
<feature type="domain" description="NodB homology" evidence="2">
    <location>
        <begin position="133"/>
        <end position="300"/>
    </location>
</feature>
<dbReference type="InterPro" id="IPR051398">
    <property type="entry name" value="Polysacch_Deacetylase"/>
</dbReference>
<feature type="region of interest" description="Disordered" evidence="1">
    <location>
        <begin position="36"/>
        <end position="64"/>
    </location>
</feature>
<protein>
    <submittedName>
        <fullName evidence="3">Polysaccharide deacetylase family protein</fullName>
    </submittedName>
</protein>
<reference evidence="3 4" key="1">
    <citation type="submission" date="2021-06" db="EMBL/GenBank/DDBJ databases">
        <authorList>
            <person name="Sun Q."/>
            <person name="Li D."/>
        </authorList>
    </citation>
    <scope>NUCLEOTIDE SEQUENCE [LARGE SCALE GENOMIC DNA]</scope>
    <source>
        <strain evidence="3 4">MSJ-5</strain>
    </source>
</reference>
<gene>
    <name evidence="3" type="ORF">KQI88_07165</name>
</gene>
<organism evidence="3 4">
    <name type="scientific">Alkaliphilus flagellatus</name>
    <dbReference type="NCBI Taxonomy" id="2841507"/>
    <lineage>
        <taxon>Bacteria</taxon>
        <taxon>Bacillati</taxon>
        <taxon>Bacillota</taxon>
        <taxon>Clostridia</taxon>
        <taxon>Peptostreptococcales</taxon>
        <taxon>Natronincolaceae</taxon>
        <taxon>Alkaliphilus</taxon>
    </lineage>
</organism>
<dbReference type="InterPro" id="IPR002509">
    <property type="entry name" value="NODB_dom"/>
</dbReference>
<comment type="caution">
    <text evidence="3">The sequence shown here is derived from an EMBL/GenBank/DDBJ whole genome shotgun (WGS) entry which is preliminary data.</text>
</comment>
<evidence type="ECO:0000256" key="1">
    <source>
        <dbReference type="SAM" id="MobiDB-lite"/>
    </source>
</evidence>
<dbReference type="RefSeq" id="WP_216415721.1">
    <property type="nucleotide sequence ID" value="NZ_JAHLQK010000002.1"/>
</dbReference>
<dbReference type="PANTHER" id="PTHR34216">
    <property type="match status" value="1"/>
</dbReference>
<dbReference type="EMBL" id="JAHLQK010000002">
    <property type="protein sequence ID" value="MBU5676192.1"/>
    <property type="molecule type" value="Genomic_DNA"/>
</dbReference>
<evidence type="ECO:0000313" key="4">
    <source>
        <dbReference type="Proteomes" id="UP000779508"/>
    </source>
</evidence>
<dbReference type="Proteomes" id="UP000779508">
    <property type="component" value="Unassembled WGS sequence"/>
</dbReference>